<keyword evidence="4" id="KW-1185">Reference proteome</keyword>
<sequence length="733" mass="80795">MSALSAPLAVASSISSQPSSVTCATSPWLDGAAFAELTELSPRYAHQVLIRAAAGQSWRGAVLQVRTAHDGRGVEVQVQSLPPALYQRWFERHTPPATPAPTFSHTLALTDGPHPQDAQALRHRELALWKWRLIQPALACPKHSAARGARLRQLAGVRHPRPDGRARAVSLDSLYSWVAQYERAGLTALLRHPRRDRGRKRVGITRHWDRVCPLPAEVQARIATELAEHVRSLWAAGAPGFRTVAELASATLVELSRAAGWHTASLADCHVSRAYVEQYRRYALLAMHDKDARQFFDRMLPRIRRHRDGLQPMDIVVGDVHPIDILLTRADGSTVTPRAIAWLDVATQRLHVTLVQLEKGEGIKQVHVAQAFAAMCSAWGLPRQLYLDNGAEYGWQDMLDGFAQLSRLTGAALDTRLGSGEAAERRAVIRARPYNAPAKPIEGIFAVLEQQVLSMLPGWIGGDRMRQKTHNIGRAPKPYPGDWAAFHQSFDQALAYYHARPQPRSRSLQGQSPDDALRAAIARGWGGAAQVDPLALRVAFSGEDTRLVQGGGYINWAGTTYFHDALIPHNGQRLRVRFAKWDPRYLFVFDEHNQLICTAEAAQAFAFFGEEGARTQAQRAQHLKRHLRDLRANTVRLDLETTLQQRTALAEPPPSQPQGPRIALSPALQRMLEALQRLPAVPAAAPRPTAPLSQWATPPNPLLQSLHDAAPDPATDPGTLPLDQPADMTGGAQ</sequence>
<organism evidence="3 4">
    <name type="scientific">Metapseudomonas resinovorans</name>
    <name type="common">Pseudomonas resinovorans</name>
    <dbReference type="NCBI Taxonomy" id="53412"/>
    <lineage>
        <taxon>Bacteria</taxon>
        <taxon>Pseudomonadati</taxon>
        <taxon>Pseudomonadota</taxon>
        <taxon>Gammaproteobacteria</taxon>
        <taxon>Pseudomonadales</taxon>
        <taxon>Pseudomonadaceae</taxon>
        <taxon>Metapseudomonas</taxon>
    </lineage>
</organism>
<dbReference type="SUPFAM" id="SSF50610">
    <property type="entry name" value="mu transposase, C-terminal domain"/>
    <property type="match status" value="1"/>
</dbReference>
<gene>
    <name evidence="3" type="ORF">NNO07_25615</name>
</gene>
<dbReference type="Pfam" id="PF09299">
    <property type="entry name" value="Mu-transpos_C"/>
    <property type="match status" value="1"/>
</dbReference>
<dbReference type="InterPro" id="IPR015378">
    <property type="entry name" value="Transposase-like_Mu_C"/>
</dbReference>
<dbReference type="Gene3D" id="3.30.420.10">
    <property type="entry name" value="Ribonuclease H-like superfamily/Ribonuclease H"/>
    <property type="match status" value="1"/>
</dbReference>
<dbReference type="EMBL" id="JANEWF010000049">
    <property type="protein sequence ID" value="MDA8486458.1"/>
    <property type="molecule type" value="Genomic_DNA"/>
</dbReference>
<feature type="region of interest" description="Disordered" evidence="1">
    <location>
        <begin position="682"/>
        <end position="733"/>
    </location>
</feature>
<dbReference type="SUPFAM" id="SSF53098">
    <property type="entry name" value="Ribonuclease H-like"/>
    <property type="match status" value="1"/>
</dbReference>
<protein>
    <submittedName>
        <fullName evidence="3">Mu transposase C-terminal domain-containing protein</fullName>
    </submittedName>
</protein>
<evidence type="ECO:0000313" key="3">
    <source>
        <dbReference type="EMBL" id="MDA8486458.1"/>
    </source>
</evidence>
<accession>A0ABT4YC34</accession>
<evidence type="ECO:0000313" key="4">
    <source>
        <dbReference type="Proteomes" id="UP001211689"/>
    </source>
</evidence>
<evidence type="ECO:0000256" key="1">
    <source>
        <dbReference type="SAM" id="MobiDB-lite"/>
    </source>
</evidence>
<feature type="compositionally biased region" description="Low complexity" evidence="1">
    <location>
        <begin position="682"/>
        <end position="691"/>
    </location>
</feature>
<reference evidence="3 4" key="1">
    <citation type="submission" date="2022-07" db="EMBL/GenBank/DDBJ databases">
        <title>Genome Analysis of Selected Gammaproteobacteria from Nigerian Food snails.</title>
        <authorList>
            <person name="Okafor A.C."/>
        </authorList>
    </citation>
    <scope>NUCLEOTIDE SEQUENCE [LARGE SCALE GENOMIC DNA]</scope>
    <source>
        <strain evidence="3 4">Awg 2</strain>
    </source>
</reference>
<name>A0ABT4YC34_METRE</name>
<dbReference type="InterPro" id="IPR001584">
    <property type="entry name" value="Integrase_cat-core"/>
</dbReference>
<proteinExistence type="predicted"/>
<dbReference type="InterPro" id="IPR009004">
    <property type="entry name" value="Transposase_Mu_C"/>
</dbReference>
<dbReference type="PROSITE" id="PS50994">
    <property type="entry name" value="INTEGRASE"/>
    <property type="match status" value="1"/>
</dbReference>
<dbReference type="Proteomes" id="UP001211689">
    <property type="component" value="Unassembled WGS sequence"/>
</dbReference>
<dbReference type="RefSeq" id="WP_271472369.1">
    <property type="nucleotide sequence ID" value="NZ_JANEWF010000049.1"/>
</dbReference>
<feature type="domain" description="Integrase catalytic" evidence="2">
    <location>
        <begin position="308"/>
        <end position="521"/>
    </location>
</feature>
<comment type="caution">
    <text evidence="3">The sequence shown here is derived from an EMBL/GenBank/DDBJ whole genome shotgun (WGS) entry which is preliminary data.</text>
</comment>
<dbReference type="InterPro" id="IPR012337">
    <property type="entry name" value="RNaseH-like_sf"/>
</dbReference>
<evidence type="ECO:0000259" key="2">
    <source>
        <dbReference type="PROSITE" id="PS50994"/>
    </source>
</evidence>
<dbReference type="InterPro" id="IPR036397">
    <property type="entry name" value="RNaseH_sf"/>
</dbReference>